<evidence type="ECO:0000256" key="2">
    <source>
        <dbReference type="PROSITE-ProRule" id="PRU00335"/>
    </source>
</evidence>
<dbReference type="Pfam" id="PF17918">
    <property type="entry name" value="TetR_C_15"/>
    <property type="match status" value="1"/>
</dbReference>
<dbReference type="PRINTS" id="PR00455">
    <property type="entry name" value="HTHTETR"/>
</dbReference>
<name>K9WAZ2_9CYAN</name>
<feature type="DNA-binding region" description="H-T-H motif" evidence="2">
    <location>
        <begin position="44"/>
        <end position="63"/>
    </location>
</feature>
<organism evidence="5 6">
    <name type="scientific">Allocoleopsis franciscana PCC 7113</name>
    <dbReference type="NCBI Taxonomy" id="1173027"/>
    <lineage>
        <taxon>Bacteria</taxon>
        <taxon>Bacillati</taxon>
        <taxon>Cyanobacteriota</taxon>
        <taxon>Cyanophyceae</taxon>
        <taxon>Coleofasciculales</taxon>
        <taxon>Coleofasciculaceae</taxon>
        <taxon>Allocoleopsis</taxon>
        <taxon>Allocoleopsis franciscana</taxon>
    </lineage>
</organism>
<dbReference type="GO" id="GO:0003700">
    <property type="term" value="F:DNA-binding transcription factor activity"/>
    <property type="evidence" value="ECO:0007669"/>
    <property type="project" value="TreeGrafter"/>
</dbReference>
<gene>
    <name evidence="5" type="ORF">Mic7113_1672</name>
</gene>
<feature type="region of interest" description="Disordered" evidence="3">
    <location>
        <begin position="1"/>
        <end position="22"/>
    </location>
</feature>
<feature type="domain" description="HTH tetR-type" evidence="4">
    <location>
        <begin position="21"/>
        <end position="81"/>
    </location>
</feature>
<dbReference type="PROSITE" id="PS50977">
    <property type="entry name" value="HTH_TETR_2"/>
    <property type="match status" value="1"/>
</dbReference>
<dbReference type="STRING" id="1173027.Mic7113_1672"/>
<dbReference type="KEGG" id="mic:Mic7113_1672"/>
<dbReference type="PANTHER" id="PTHR30055:SF226">
    <property type="entry name" value="HTH-TYPE TRANSCRIPTIONAL REGULATOR PKSA"/>
    <property type="match status" value="1"/>
</dbReference>
<dbReference type="HOGENOM" id="CLU_946311_0_0_3"/>
<evidence type="ECO:0000259" key="4">
    <source>
        <dbReference type="PROSITE" id="PS50977"/>
    </source>
</evidence>
<dbReference type="EMBL" id="CP003630">
    <property type="protein sequence ID" value="AFZ17540.1"/>
    <property type="molecule type" value="Genomic_DNA"/>
</dbReference>
<dbReference type="PATRIC" id="fig|1173027.3.peg.1853"/>
<dbReference type="PANTHER" id="PTHR30055">
    <property type="entry name" value="HTH-TYPE TRANSCRIPTIONAL REGULATOR RUTR"/>
    <property type="match status" value="1"/>
</dbReference>
<keyword evidence="6" id="KW-1185">Reference proteome</keyword>
<dbReference type="InterPro" id="IPR009057">
    <property type="entry name" value="Homeodomain-like_sf"/>
</dbReference>
<dbReference type="RefSeq" id="WP_015181696.1">
    <property type="nucleotide sequence ID" value="NC_019738.1"/>
</dbReference>
<evidence type="ECO:0000256" key="3">
    <source>
        <dbReference type="SAM" id="MobiDB-lite"/>
    </source>
</evidence>
<evidence type="ECO:0000256" key="1">
    <source>
        <dbReference type="ARBA" id="ARBA00023125"/>
    </source>
</evidence>
<dbReference type="GO" id="GO:0000976">
    <property type="term" value="F:transcription cis-regulatory region binding"/>
    <property type="evidence" value="ECO:0007669"/>
    <property type="project" value="TreeGrafter"/>
</dbReference>
<protein>
    <submittedName>
        <fullName evidence="5">Transcriptional regulator</fullName>
    </submittedName>
</protein>
<sequence length="311" mass="35911">MNTSSSNTTSLRRQPKQKRSQQRVERILAAAAEVFASVGYEAATTHAIASRAGTAIGSLYQFFPDKLAIFHALEERHMEQVRAIHAKLMTPQMAQQPLESMVEQIVETFAVYFEHPGPKVVYIQYCVAPEMFKYFDESFNQSLIQAFATQLRLRNPTLSKEKSELLAEVCLQCYNSLLLVALRSNRTHRKQLYEEMRELLVAYLRPYVGDEELQNEGQPRARESIPYDVLCQQYQLSVRQCQALMFAIAQGGLTIQNFEEICPETSRRTLQRELRQMVEKGLLLPEGKTNRLYYRLNLLWQELASSCDKRK</sequence>
<dbReference type="Gene3D" id="1.10.357.10">
    <property type="entry name" value="Tetracycline Repressor, domain 2"/>
    <property type="match status" value="1"/>
</dbReference>
<evidence type="ECO:0000313" key="6">
    <source>
        <dbReference type="Proteomes" id="UP000010471"/>
    </source>
</evidence>
<dbReference type="SUPFAM" id="SSF46689">
    <property type="entry name" value="Homeodomain-like"/>
    <property type="match status" value="1"/>
</dbReference>
<dbReference type="InterPro" id="IPR001647">
    <property type="entry name" value="HTH_TetR"/>
</dbReference>
<dbReference type="AlphaFoldDB" id="K9WAZ2"/>
<dbReference type="Proteomes" id="UP000010471">
    <property type="component" value="Chromosome"/>
</dbReference>
<dbReference type="InterPro" id="IPR041669">
    <property type="entry name" value="TetR_C_15"/>
</dbReference>
<evidence type="ECO:0000313" key="5">
    <source>
        <dbReference type="EMBL" id="AFZ17540.1"/>
    </source>
</evidence>
<dbReference type="OrthoDB" id="9783238at2"/>
<accession>K9WAZ2</accession>
<dbReference type="InterPro" id="IPR050109">
    <property type="entry name" value="HTH-type_TetR-like_transc_reg"/>
</dbReference>
<dbReference type="Pfam" id="PF00440">
    <property type="entry name" value="TetR_N"/>
    <property type="match status" value="1"/>
</dbReference>
<feature type="compositionally biased region" description="Low complexity" evidence="3">
    <location>
        <begin position="1"/>
        <end position="12"/>
    </location>
</feature>
<reference evidence="5 6" key="1">
    <citation type="submission" date="2012-06" db="EMBL/GenBank/DDBJ databases">
        <title>Finished chromosome of genome of Microcoleus sp. PCC 7113.</title>
        <authorList>
            <consortium name="US DOE Joint Genome Institute"/>
            <person name="Gugger M."/>
            <person name="Coursin T."/>
            <person name="Rippka R."/>
            <person name="Tandeau De Marsac N."/>
            <person name="Huntemann M."/>
            <person name="Wei C.-L."/>
            <person name="Han J."/>
            <person name="Detter J.C."/>
            <person name="Han C."/>
            <person name="Tapia R."/>
            <person name="Chen A."/>
            <person name="Kyrpides N."/>
            <person name="Mavromatis K."/>
            <person name="Markowitz V."/>
            <person name="Szeto E."/>
            <person name="Ivanova N."/>
            <person name="Pagani I."/>
            <person name="Pati A."/>
            <person name="Goodwin L."/>
            <person name="Nordberg H.P."/>
            <person name="Cantor M.N."/>
            <person name="Hua S.X."/>
            <person name="Woyke T."/>
            <person name="Kerfeld C.A."/>
        </authorList>
    </citation>
    <scope>NUCLEOTIDE SEQUENCE [LARGE SCALE GENOMIC DNA]</scope>
    <source>
        <strain evidence="5 6">PCC 7113</strain>
    </source>
</reference>
<dbReference type="eggNOG" id="COG1309">
    <property type="taxonomic scope" value="Bacteria"/>
</dbReference>
<proteinExistence type="predicted"/>
<keyword evidence="1 2" id="KW-0238">DNA-binding</keyword>